<dbReference type="CDD" id="cd00077">
    <property type="entry name" value="HDc"/>
    <property type="match status" value="1"/>
</dbReference>
<dbReference type="PROSITE" id="PS50043">
    <property type="entry name" value="HTH_LUXR_2"/>
    <property type="match status" value="1"/>
</dbReference>
<reference evidence="3 4" key="1">
    <citation type="submission" date="2020-04" db="EMBL/GenBank/DDBJ databases">
        <title>Genome sequencing of novel species.</title>
        <authorList>
            <person name="Heo J."/>
            <person name="Kim S.-J."/>
            <person name="Kim J.-S."/>
            <person name="Hong S.-B."/>
            <person name="Kwon S.-W."/>
        </authorList>
    </citation>
    <scope>NUCLEOTIDE SEQUENCE [LARGE SCALE GENOMIC DNA]</scope>
    <source>
        <strain evidence="3 4">AF9R3</strain>
    </source>
</reference>
<dbReference type="PRINTS" id="PR00038">
    <property type="entry name" value="HTHLUXR"/>
</dbReference>
<gene>
    <name evidence="3" type="ORF">HH213_00020</name>
</gene>
<dbReference type="Proteomes" id="UP000503117">
    <property type="component" value="Chromosome"/>
</dbReference>
<dbReference type="Gene3D" id="1.10.10.10">
    <property type="entry name" value="Winged helix-like DNA-binding domain superfamily/Winged helix DNA-binding domain"/>
    <property type="match status" value="1"/>
</dbReference>
<dbReference type="RefSeq" id="WP_169110000.1">
    <property type="nucleotide sequence ID" value="NZ_CP051684.1"/>
</dbReference>
<dbReference type="InterPro" id="IPR036388">
    <property type="entry name" value="WH-like_DNA-bd_sf"/>
</dbReference>
<dbReference type="CDD" id="cd06170">
    <property type="entry name" value="LuxR_C_like"/>
    <property type="match status" value="1"/>
</dbReference>
<dbReference type="PANTHER" id="PTHR45228">
    <property type="entry name" value="CYCLIC DI-GMP PHOSPHODIESTERASE TM_0186-RELATED"/>
    <property type="match status" value="1"/>
</dbReference>
<keyword evidence="4" id="KW-1185">Reference proteome</keyword>
<dbReference type="InterPro" id="IPR016032">
    <property type="entry name" value="Sig_transdc_resp-reg_C-effctor"/>
</dbReference>
<evidence type="ECO:0000313" key="4">
    <source>
        <dbReference type="Proteomes" id="UP000503117"/>
    </source>
</evidence>
<evidence type="ECO:0000259" key="2">
    <source>
        <dbReference type="PROSITE" id="PS51832"/>
    </source>
</evidence>
<organism evidence="3 4">
    <name type="scientific">Duganella dendranthematis</name>
    <dbReference type="NCBI Taxonomy" id="2728021"/>
    <lineage>
        <taxon>Bacteria</taxon>
        <taxon>Pseudomonadati</taxon>
        <taxon>Pseudomonadota</taxon>
        <taxon>Betaproteobacteria</taxon>
        <taxon>Burkholderiales</taxon>
        <taxon>Oxalobacteraceae</taxon>
        <taxon>Telluria group</taxon>
        <taxon>Duganella</taxon>
    </lineage>
</organism>
<evidence type="ECO:0000313" key="3">
    <source>
        <dbReference type="EMBL" id="QJD88649.1"/>
    </source>
</evidence>
<dbReference type="InterPro" id="IPR052020">
    <property type="entry name" value="Cyclic_di-GMP/3'3'-cGAMP_PDE"/>
</dbReference>
<protein>
    <recommendedName>
        <fullName evidence="5">HD domain-containing protein</fullName>
    </recommendedName>
</protein>
<dbReference type="EMBL" id="CP051684">
    <property type="protein sequence ID" value="QJD88649.1"/>
    <property type="molecule type" value="Genomic_DNA"/>
</dbReference>
<feature type="domain" description="HD-GYP" evidence="2">
    <location>
        <begin position="90"/>
        <end position="286"/>
    </location>
</feature>
<accession>A0ABX6M2V2</accession>
<feature type="domain" description="HTH luxR-type" evidence="1">
    <location>
        <begin position="280"/>
        <end position="345"/>
    </location>
</feature>
<sequence length="347" mass="37076">MKHVMQLADCERSLAFVGGLSGGHTGQLGVTILRAVTSCSASALAGVMHLQNRSDAIAAMLGLIAETHGLSYSPMVMDNKFPSLACNQKARRSDALSLELMADLIDLQQPWLCGQSRRVAIASRDAAMRMGLDAPTQQHCYRAGLVHGIGRGAVPSELWNAARPLPPAVRERLRIAPYWTLRALREIKGMAVAAEIASYAGERLDGSGNFRGAIGADIPIEGQVLAAASAWIALQSARPWRPAFSVTMAGDQLASEANAGRFHPGVVDALRYMPAMPEALPSARISLSEREADVLQAISRGHTNKEAARLLGISPRTVSTHMESAFRKLNCTTRAAAALKAVTLRLI</sequence>
<dbReference type="SUPFAM" id="SSF109604">
    <property type="entry name" value="HD-domain/PDEase-like"/>
    <property type="match status" value="1"/>
</dbReference>
<evidence type="ECO:0000259" key="1">
    <source>
        <dbReference type="PROSITE" id="PS50043"/>
    </source>
</evidence>
<proteinExistence type="predicted"/>
<dbReference type="SUPFAM" id="SSF46894">
    <property type="entry name" value="C-terminal effector domain of the bipartite response regulators"/>
    <property type="match status" value="1"/>
</dbReference>
<dbReference type="InterPro" id="IPR003607">
    <property type="entry name" value="HD/PDEase_dom"/>
</dbReference>
<evidence type="ECO:0008006" key="5">
    <source>
        <dbReference type="Google" id="ProtNLM"/>
    </source>
</evidence>
<dbReference type="SMART" id="SM00421">
    <property type="entry name" value="HTH_LUXR"/>
    <property type="match status" value="1"/>
</dbReference>
<dbReference type="PROSITE" id="PS51832">
    <property type="entry name" value="HD_GYP"/>
    <property type="match status" value="1"/>
</dbReference>
<dbReference type="Pfam" id="PF00196">
    <property type="entry name" value="GerE"/>
    <property type="match status" value="1"/>
</dbReference>
<dbReference type="InterPro" id="IPR037522">
    <property type="entry name" value="HD_GYP_dom"/>
</dbReference>
<dbReference type="Pfam" id="PF13487">
    <property type="entry name" value="HD_5"/>
    <property type="match status" value="1"/>
</dbReference>
<name>A0ABX6M2V2_9BURK</name>
<dbReference type="InterPro" id="IPR000792">
    <property type="entry name" value="Tscrpt_reg_LuxR_C"/>
</dbReference>
<dbReference type="Gene3D" id="1.10.3210.10">
    <property type="entry name" value="Hypothetical protein af1432"/>
    <property type="match status" value="1"/>
</dbReference>